<sequence length="359" mass="41243">MKCSFFCNSAWLMAMARAGSWRFQFDLVGSFFGKRPPLEIIRKWLEKIGFVGFSVGLLHPSHVLINLWSEKDYQRLFLRKDWNVQGATMNITKWTTDFDPREEDQEAFFRNRKITFKEAYLAIQPEEEEEDAEPLQHMQINWNMKQIPKISFFLWRLHHKLLPFPAQLRKFGITSLPSICYLCKRDSDTATTLSFNAPMLNPFGATLNGFSKYRGKEHTVDGCRLKSCRPLQTKNCSSNLSPFSDSYVGVEDDSVFFVSLVKNLNCWCLELCVVKERGVAIPFLQPFKTSFLFLVQKFIVGSLSVECSDFMKVASIGSSRFFIKSVLSFLKSHFQVSGFVEDISKAGFVPVLNVLGETL</sequence>
<reference evidence="3 4" key="1">
    <citation type="submission" date="2018-04" db="EMBL/GenBank/DDBJ databases">
        <authorList>
            <person name="Vogel A."/>
        </authorList>
    </citation>
    <scope>NUCLEOTIDE SEQUENCE [LARGE SCALE GENOMIC DNA]</scope>
</reference>
<dbReference type="Pfam" id="PF14111">
    <property type="entry name" value="DUF4283"/>
    <property type="match status" value="1"/>
</dbReference>
<dbReference type="Pfam" id="PF13966">
    <property type="entry name" value="zf-RVT"/>
    <property type="match status" value="1"/>
</dbReference>
<evidence type="ECO:0000259" key="1">
    <source>
        <dbReference type="Pfam" id="PF13966"/>
    </source>
</evidence>
<gene>
    <name evidence="3" type="ORF">CCAM_LOCUS38910</name>
</gene>
<evidence type="ECO:0008006" key="5">
    <source>
        <dbReference type="Google" id="ProtNLM"/>
    </source>
</evidence>
<evidence type="ECO:0000313" key="3">
    <source>
        <dbReference type="EMBL" id="VFQ97134.1"/>
    </source>
</evidence>
<dbReference type="AlphaFoldDB" id="A0A484NB97"/>
<dbReference type="InterPro" id="IPR026960">
    <property type="entry name" value="RVT-Znf"/>
</dbReference>
<dbReference type="EMBL" id="OOIL02006284">
    <property type="protein sequence ID" value="VFQ97134.1"/>
    <property type="molecule type" value="Genomic_DNA"/>
</dbReference>
<evidence type="ECO:0000313" key="4">
    <source>
        <dbReference type="Proteomes" id="UP000595140"/>
    </source>
</evidence>
<proteinExistence type="predicted"/>
<organism evidence="3 4">
    <name type="scientific">Cuscuta campestris</name>
    <dbReference type="NCBI Taxonomy" id="132261"/>
    <lineage>
        <taxon>Eukaryota</taxon>
        <taxon>Viridiplantae</taxon>
        <taxon>Streptophyta</taxon>
        <taxon>Embryophyta</taxon>
        <taxon>Tracheophyta</taxon>
        <taxon>Spermatophyta</taxon>
        <taxon>Magnoliopsida</taxon>
        <taxon>eudicotyledons</taxon>
        <taxon>Gunneridae</taxon>
        <taxon>Pentapetalae</taxon>
        <taxon>asterids</taxon>
        <taxon>lamiids</taxon>
        <taxon>Solanales</taxon>
        <taxon>Convolvulaceae</taxon>
        <taxon>Cuscuteae</taxon>
        <taxon>Cuscuta</taxon>
        <taxon>Cuscuta subgen. Grammica</taxon>
        <taxon>Cuscuta sect. Cleistogrammica</taxon>
    </lineage>
</organism>
<dbReference type="InterPro" id="IPR025558">
    <property type="entry name" value="DUF4283"/>
</dbReference>
<accession>A0A484NB97</accession>
<protein>
    <recommendedName>
        <fullName evidence="5">Reverse transcriptase zinc-binding domain-containing protein</fullName>
    </recommendedName>
</protein>
<name>A0A484NB97_9ASTE</name>
<feature type="domain" description="DUF4283" evidence="2">
    <location>
        <begin position="24"/>
        <end position="101"/>
    </location>
</feature>
<dbReference type="Proteomes" id="UP000595140">
    <property type="component" value="Unassembled WGS sequence"/>
</dbReference>
<evidence type="ECO:0000259" key="2">
    <source>
        <dbReference type="Pfam" id="PF14111"/>
    </source>
</evidence>
<feature type="domain" description="Reverse transcriptase zinc-binding" evidence="1">
    <location>
        <begin position="116"/>
        <end position="200"/>
    </location>
</feature>
<keyword evidence="4" id="KW-1185">Reference proteome</keyword>